<sequence length="184" mass="21005">MPSPRPRRATSRVVPRFVTGIDLPRSLRHLCASCHSRNGLYFCSRSHVVQYSGGLPNPPSASAWRPLFRAPFTSRSMLKSQTWRDYATRERSPTHLSIAPRTRSTQRQRDARECVASRFARREFASPRARVRHHLISTISNTFALASRARTQTRRASLVRINARMAYPRVAFASSGRRSTRARS</sequence>
<name>A0A1Y5IBM9_OSTTA</name>
<reference evidence="2" key="1">
    <citation type="submission" date="2017-04" db="EMBL/GenBank/DDBJ databases">
        <title>Population genomics of picophytoplankton unveils novel chromosome hypervariability.</title>
        <authorList>
            <consortium name="DOE Joint Genome Institute"/>
            <person name="Blanc-Mathieu R."/>
            <person name="Krasovec M."/>
            <person name="Hebrard M."/>
            <person name="Yau S."/>
            <person name="Desgranges E."/>
            <person name="Martin J."/>
            <person name="Schackwitz W."/>
            <person name="Kuo A."/>
            <person name="Salin G."/>
            <person name="Donnadieu C."/>
            <person name="Desdevises Y."/>
            <person name="Sanchez-Ferandin S."/>
            <person name="Moreau H."/>
            <person name="Rivals E."/>
            <person name="Grigoriev I.V."/>
            <person name="Grimsley N."/>
            <person name="Eyre-Walker A."/>
            <person name="Piganeau G."/>
        </authorList>
    </citation>
    <scope>NUCLEOTIDE SEQUENCE [LARGE SCALE GENOMIC DNA]</scope>
    <source>
        <strain evidence="2">RCC 1115</strain>
    </source>
</reference>
<evidence type="ECO:0000256" key="1">
    <source>
        <dbReference type="SAM" id="MobiDB-lite"/>
    </source>
</evidence>
<accession>A0A1Y5IBM9</accession>
<evidence type="ECO:0000313" key="2">
    <source>
        <dbReference type="EMBL" id="OUS45614.1"/>
    </source>
</evidence>
<dbReference type="Proteomes" id="UP000195557">
    <property type="component" value="Unassembled WGS sequence"/>
</dbReference>
<dbReference type="AlphaFoldDB" id="A0A1Y5IBM9"/>
<gene>
    <name evidence="2" type="ORF">BE221DRAFT_101884</name>
</gene>
<dbReference type="EMBL" id="KZ155787">
    <property type="protein sequence ID" value="OUS45614.1"/>
    <property type="molecule type" value="Genomic_DNA"/>
</dbReference>
<proteinExistence type="predicted"/>
<protein>
    <submittedName>
        <fullName evidence="2">Uncharacterized protein</fullName>
    </submittedName>
</protein>
<feature type="region of interest" description="Disordered" evidence="1">
    <location>
        <begin position="88"/>
        <end position="110"/>
    </location>
</feature>
<organism evidence="2">
    <name type="scientific">Ostreococcus tauri</name>
    <name type="common">Marine green alga</name>
    <dbReference type="NCBI Taxonomy" id="70448"/>
    <lineage>
        <taxon>Eukaryota</taxon>
        <taxon>Viridiplantae</taxon>
        <taxon>Chlorophyta</taxon>
        <taxon>Mamiellophyceae</taxon>
        <taxon>Mamiellales</taxon>
        <taxon>Bathycoccaceae</taxon>
        <taxon>Ostreococcus</taxon>
    </lineage>
</organism>